<sequence length="143" mass="16026">MVGRLQPGGHLSHACDVCARPVGDGEGELRVDERDVLDYPAAVRRFDDQVDRVAAGADPEDWEDWEELWALPRPARWVVRHHGCAGSGTAAFSIPVEEVRSVVALLRWTLVLHTRVWLPVTDWDDWVRRTCAAHGVPLTDDDV</sequence>
<dbReference type="Proteomes" id="UP001589748">
    <property type="component" value="Unassembled WGS sequence"/>
</dbReference>
<evidence type="ECO:0000313" key="2">
    <source>
        <dbReference type="Proteomes" id="UP001589748"/>
    </source>
</evidence>
<gene>
    <name evidence="1" type="ORF">ACFFVI_13200</name>
</gene>
<comment type="caution">
    <text evidence="1">The sequence shown here is derived from an EMBL/GenBank/DDBJ whole genome shotgun (WGS) entry which is preliminary data.</text>
</comment>
<reference evidence="1 2" key="1">
    <citation type="submission" date="2024-09" db="EMBL/GenBank/DDBJ databases">
        <authorList>
            <person name="Sun Q."/>
            <person name="Mori K."/>
        </authorList>
    </citation>
    <scope>NUCLEOTIDE SEQUENCE [LARGE SCALE GENOMIC DNA]</scope>
    <source>
        <strain evidence="1 2">TISTR 1856</strain>
    </source>
</reference>
<name>A0ABV5LV06_9ACTN</name>
<organism evidence="1 2">
    <name type="scientific">Kineococcus gynurae</name>
    <dbReference type="NCBI Taxonomy" id="452979"/>
    <lineage>
        <taxon>Bacteria</taxon>
        <taxon>Bacillati</taxon>
        <taxon>Actinomycetota</taxon>
        <taxon>Actinomycetes</taxon>
        <taxon>Kineosporiales</taxon>
        <taxon>Kineosporiaceae</taxon>
        <taxon>Kineococcus</taxon>
    </lineage>
</organism>
<dbReference type="RefSeq" id="WP_380137678.1">
    <property type="nucleotide sequence ID" value="NZ_JBHLUI010000008.1"/>
</dbReference>
<accession>A0ABV5LV06</accession>
<protein>
    <submittedName>
        <fullName evidence="1">Uncharacterized protein</fullName>
    </submittedName>
</protein>
<proteinExistence type="predicted"/>
<dbReference type="EMBL" id="JBHMDM010000007">
    <property type="protein sequence ID" value="MFB9377922.1"/>
    <property type="molecule type" value="Genomic_DNA"/>
</dbReference>
<keyword evidence="2" id="KW-1185">Reference proteome</keyword>
<evidence type="ECO:0000313" key="1">
    <source>
        <dbReference type="EMBL" id="MFB9377922.1"/>
    </source>
</evidence>